<dbReference type="Proteomes" id="UP000465266">
    <property type="component" value="Unassembled WGS sequence"/>
</dbReference>
<protein>
    <submittedName>
        <fullName evidence="1">3-dehydroshikimate dehydratase</fullName>
    </submittedName>
</protein>
<gene>
    <name evidence="1" type="ORF">IFM53868_07103</name>
</gene>
<proteinExistence type="predicted"/>
<keyword evidence="2" id="KW-1185">Reference proteome</keyword>
<accession>A0ABQ1B3P3</accession>
<comment type="caution">
    <text evidence="1">The sequence shown here is derived from an EMBL/GenBank/DDBJ whole genome shotgun (WGS) entry which is preliminary data.</text>
</comment>
<dbReference type="EMBL" id="BLKG01000088">
    <property type="protein sequence ID" value="GFF93185.1"/>
    <property type="molecule type" value="Genomic_DNA"/>
</dbReference>
<organism evidence="1 2">
    <name type="scientific">Aspergillus udagawae</name>
    <dbReference type="NCBI Taxonomy" id="91492"/>
    <lineage>
        <taxon>Eukaryota</taxon>
        <taxon>Fungi</taxon>
        <taxon>Dikarya</taxon>
        <taxon>Ascomycota</taxon>
        <taxon>Pezizomycotina</taxon>
        <taxon>Eurotiomycetes</taxon>
        <taxon>Eurotiomycetidae</taxon>
        <taxon>Eurotiales</taxon>
        <taxon>Aspergillaceae</taxon>
        <taxon>Aspergillus</taxon>
        <taxon>Aspergillus subgen. Fumigati</taxon>
    </lineage>
</organism>
<evidence type="ECO:0000313" key="1">
    <source>
        <dbReference type="EMBL" id="GFF93185.1"/>
    </source>
</evidence>
<sequence length="107" mass="11939">MADGERLAEALEPGHPFHIPGQPCRMSWSRNARLLLCEEDRGGYLPVLEILQTVVKMGWTGWLSYEIFSRTLAGPNPKTPEMHAARASRSWSNVTAFLGQSGNKDLE</sequence>
<evidence type="ECO:0000313" key="2">
    <source>
        <dbReference type="Proteomes" id="UP000465266"/>
    </source>
</evidence>
<dbReference type="SUPFAM" id="SSF51658">
    <property type="entry name" value="Xylose isomerase-like"/>
    <property type="match status" value="1"/>
</dbReference>
<dbReference type="Gene3D" id="3.20.20.150">
    <property type="entry name" value="Divalent-metal-dependent TIM barrel enzymes"/>
    <property type="match status" value="1"/>
</dbReference>
<dbReference type="InterPro" id="IPR036237">
    <property type="entry name" value="Xyl_isomerase-like_sf"/>
</dbReference>
<name>A0ABQ1B3P3_9EURO</name>
<reference evidence="1 2" key="1">
    <citation type="submission" date="2020-01" db="EMBL/GenBank/DDBJ databases">
        <title>Draft genome sequence of Aspergillus udagawae IFM 53868.</title>
        <authorList>
            <person name="Takahashi H."/>
            <person name="Yaguchi T."/>
        </authorList>
    </citation>
    <scope>NUCLEOTIDE SEQUENCE [LARGE SCALE GENOMIC DNA]</scope>
    <source>
        <strain evidence="1 2">IFM 53868</strain>
    </source>
</reference>